<reference evidence="1 2" key="1">
    <citation type="journal article" date="2013" name="ISME J.">
        <title>A metabolic model for members of the genus Tetrasphaera involved in enhanced biological phosphorus removal.</title>
        <authorList>
            <person name="Kristiansen R."/>
            <person name="Nguyen H.T.T."/>
            <person name="Saunders A.M."/>
            <person name="Nielsen J.L."/>
            <person name="Wimmer R."/>
            <person name="Le V.Q."/>
            <person name="McIlroy S.J."/>
            <person name="Petrovski S."/>
            <person name="Seviour R.J."/>
            <person name="Calteau A."/>
            <person name="Nielsen K.L."/>
            <person name="Nielsen P.H."/>
        </authorList>
    </citation>
    <scope>NUCLEOTIDE SEQUENCE [LARGE SCALE GENOMIC DNA]</scope>
    <source>
        <strain evidence="1 2">Ben 74</strain>
    </source>
</reference>
<dbReference type="EMBL" id="CAJC01000057">
    <property type="protein sequence ID" value="CCI52199.1"/>
    <property type="molecule type" value="Genomic_DNA"/>
</dbReference>
<keyword evidence="2" id="KW-1185">Reference proteome</keyword>
<proteinExistence type="predicted"/>
<evidence type="ECO:0000313" key="2">
    <source>
        <dbReference type="Proteomes" id="UP000035720"/>
    </source>
</evidence>
<accession>A0A077M6H1</accession>
<gene>
    <name evidence="1" type="ORF">BN13_150060</name>
</gene>
<dbReference type="AlphaFoldDB" id="A0A077M6H1"/>
<organism evidence="1 2">
    <name type="scientific">Nostocoides jenkinsii Ben 74</name>
    <dbReference type="NCBI Taxonomy" id="1193518"/>
    <lineage>
        <taxon>Bacteria</taxon>
        <taxon>Bacillati</taxon>
        <taxon>Actinomycetota</taxon>
        <taxon>Actinomycetes</taxon>
        <taxon>Micrococcales</taxon>
        <taxon>Intrasporangiaceae</taxon>
        <taxon>Nostocoides</taxon>
    </lineage>
</organism>
<sequence length="41" mass="4578">MTPARAIAVADRRGSLRACAGNQRGTYGADYLERLREDWPL</sequence>
<dbReference type="STRING" id="1193518.BN13_150060"/>
<dbReference type="Proteomes" id="UP000035720">
    <property type="component" value="Unassembled WGS sequence"/>
</dbReference>
<evidence type="ECO:0000313" key="1">
    <source>
        <dbReference type="EMBL" id="CCI52199.1"/>
    </source>
</evidence>
<protein>
    <submittedName>
        <fullName evidence="1">Uncharacterized protein</fullName>
    </submittedName>
</protein>
<comment type="caution">
    <text evidence="1">The sequence shown here is derived from an EMBL/GenBank/DDBJ whole genome shotgun (WGS) entry which is preliminary data.</text>
</comment>
<name>A0A077M6H1_9MICO</name>